<feature type="transmembrane region" description="Helical" evidence="5">
    <location>
        <begin position="53"/>
        <end position="75"/>
    </location>
</feature>
<comment type="caution">
    <text evidence="7">The sequence shown here is derived from an EMBL/GenBank/DDBJ whole genome shotgun (WGS) entry which is preliminary data.</text>
</comment>
<evidence type="ECO:0000256" key="2">
    <source>
        <dbReference type="ARBA" id="ARBA00022692"/>
    </source>
</evidence>
<keyword evidence="8" id="KW-1185">Reference proteome</keyword>
<proteinExistence type="predicted"/>
<evidence type="ECO:0000256" key="1">
    <source>
        <dbReference type="ARBA" id="ARBA00004141"/>
    </source>
</evidence>
<dbReference type="PANTHER" id="PTHR43021">
    <property type="entry name" value="NA(+)/H(+) ANTIPORTER-RELATED"/>
    <property type="match status" value="1"/>
</dbReference>
<evidence type="ECO:0000256" key="3">
    <source>
        <dbReference type="ARBA" id="ARBA00022989"/>
    </source>
</evidence>
<evidence type="ECO:0000313" key="8">
    <source>
        <dbReference type="Proteomes" id="UP000601522"/>
    </source>
</evidence>
<feature type="transmembrane region" description="Helical" evidence="5">
    <location>
        <begin position="29"/>
        <end position="47"/>
    </location>
</feature>
<feature type="domain" description="Cation/H+ exchanger transmembrane" evidence="6">
    <location>
        <begin position="11"/>
        <end position="368"/>
    </location>
</feature>
<dbReference type="EMBL" id="JACRTK010000001">
    <property type="protein sequence ID" value="MBC8589785.1"/>
    <property type="molecule type" value="Genomic_DNA"/>
</dbReference>
<evidence type="ECO:0000256" key="4">
    <source>
        <dbReference type="ARBA" id="ARBA00023136"/>
    </source>
</evidence>
<dbReference type="Proteomes" id="UP000601522">
    <property type="component" value="Unassembled WGS sequence"/>
</dbReference>
<accession>A0A926ILW1</accession>
<keyword evidence="2 5" id="KW-0812">Transmembrane</keyword>
<feature type="transmembrane region" description="Helical" evidence="5">
    <location>
        <begin position="6"/>
        <end position="22"/>
    </location>
</feature>
<feature type="transmembrane region" description="Helical" evidence="5">
    <location>
        <begin position="273"/>
        <end position="302"/>
    </location>
</feature>
<dbReference type="AlphaFoldDB" id="A0A926ILW1"/>
<feature type="transmembrane region" description="Helical" evidence="5">
    <location>
        <begin position="328"/>
        <end position="348"/>
    </location>
</feature>
<dbReference type="GO" id="GO:0015297">
    <property type="term" value="F:antiporter activity"/>
    <property type="evidence" value="ECO:0007669"/>
    <property type="project" value="InterPro"/>
</dbReference>
<dbReference type="GO" id="GO:0016020">
    <property type="term" value="C:membrane"/>
    <property type="evidence" value="ECO:0007669"/>
    <property type="project" value="UniProtKB-SubCell"/>
</dbReference>
<dbReference type="PANTHER" id="PTHR43021:SF2">
    <property type="entry name" value="CATION_H+ EXCHANGER DOMAIN-CONTAINING PROTEIN"/>
    <property type="match status" value="1"/>
</dbReference>
<organism evidence="7 8">
    <name type="scientific">Wansuia hejianensis</name>
    <dbReference type="NCBI Taxonomy" id="2763667"/>
    <lineage>
        <taxon>Bacteria</taxon>
        <taxon>Bacillati</taxon>
        <taxon>Bacillota</taxon>
        <taxon>Clostridia</taxon>
        <taxon>Lachnospirales</taxon>
        <taxon>Lachnospiraceae</taxon>
        <taxon>Wansuia</taxon>
    </lineage>
</organism>
<feature type="transmembrane region" description="Helical" evidence="5">
    <location>
        <begin position="222"/>
        <end position="253"/>
    </location>
</feature>
<feature type="transmembrane region" description="Helical" evidence="5">
    <location>
        <begin position="147"/>
        <end position="169"/>
    </location>
</feature>
<evidence type="ECO:0000256" key="5">
    <source>
        <dbReference type="SAM" id="Phobius"/>
    </source>
</evidence>
<feature type="transmembrane region" description="Helical" evidence="5">
    <location>
        <begin position="189"/>
        <end position="210"/>
    </location>
</feature>
<feature type="transmembrane region" description="Helical" evidence="5">
    <location>
        <begin position="115"/>
        <end position="135"/>
    </location>
</feature>
<evidence type="ECO:0000313" key="7">
    <source>
        <dbReference type="EMBL" id="MBC8589785.1"/>
    </source>
</evidence>
<name>A0A926ILW1_9FIRM</name>
<dbReference type="InterPro" id="IPR006153">
    <property type="entry name" value="Cation/H_exchanger_TM"/>
</dbReference>
<keyword evidence="3 5" id="KW-1133">Transmembrane helix</keyword>
<comment type="subcellular location">
    <subcellularLocation>
        <location evidence="1">Membrane</location>
        <topology evidence="1">Multi-pass membrane protein</topology>
    </subcellularLocation>
</comment>
<gene>
    <name evidence="7" type="ORF">H8689_01315</name>
</gene>
<feature type="transmembrane region" description="Helical" evidence="5">
    <location>
        <begin position="87"/>
        <end position="109"/>
    </location>
</feature>
<keyword evidence="4 5" id="KW-0472">Membrane</keyword>
<dbReference type="Pfam" id="PF00999">
    <property type="entry name" value="Na_H_Exchanger"/>
    <property type="match status" value="1"/>
</dbReference>
<dbReference type="Gene3D" id="1.20.1530.20">
    <property type="match status" value="1"/>
</dbReference>
<reference evidence="7 8" key="1">
    <citation type="submission" date="2020-08" db="EMBL/GenBank/DDBJ databases">
        <title>Genome public.</title>
        <authorList>
            <person name="Liu C."/>
            <person name="Sun Q."/>
        </authorList>
    </citation>
    <scope>NUCLEOTIDE SEQUENCE [LARGE SCALE GENOMIC DNA]</scope>
    <source>
        <strain evidence="7 8">NSJ-26</strain>
    </source>
</reference>
<protein>
    <submittedName>
        <fullName evidence="7">Cation:proton antiporter</fullName>
    </submittedName>
</protein>
<sequence>MDMLFKLSIVIFVGIIGGRVANYFRLPNVSGYIIGGLLIGPSFINLIKTGEAANFNIINEIALAAIAFSVGSEFLLKDIIKTGKDILIITIGEVIGAVILVFVITYFIFKQSFEFSLVIASMSAATAPAGVLMVIRELKAHGPLVQTILPVVAIDDAIGIMVFGVSLSIAKLTLGVGDFSIIEIIWTPLFEIIGSLALGGILGFLLSYIAPKAKGRDELLSIVLGFILIGTGGANFFGLSPLLTCMMIGAVLVNLMQNSNRVFNLISDFTPPIYLLFFTIAGASLDLSVLTKVGVLGIGYIIARAAGKILGAGLGAKYVKADKKVSKYLGMSLLTQGGISIGLSMIIAKELPQFSESVTTVILFSVLIYEIAGPILAKIAIQKAGEENGALRKKKEKVELA</sequence>
<dbReference type="InterPro" id="IPR038770">
    <property type="entry name" value="Na+/solute_symporter_sf"/>
</dbReference>
<evidence type="ECO:0000259" key="6">
    <source>
        <dbReference type="Pfam" id="PF00999"/>
    </source>
</evidence>
<dbReference type="GO" id="GO:1902600">
    <property type="term" value="P:proton transmembrane transport"/>
    <property type="evidence" value="ECO:0007669"/>
    <property type="project" value="InterPro"/>
</dbReference>
<feature type="transmembrane region" description="Helical" evidence="5">
    <location>
        <begin position="360"/>
        <end position="381"/>
    </location>
</feature>